<evidence type="ECO:0000259" key="2">
    <source>
        <dbReference type="Pfam" id="PF13193"/>
    </source>
</evidence>
<dbReference type="EC" id="6.2.1.3" evidence="3"/>
<dbReference type="InterPro" id="IPR025110">
    <property type="entry name" value="AMP-bd_C"/>
</dbReference>
<dbReference type="OrthoDB" id="193284at2157"/>
<feature type="domain" description="AMP-binding enzyme C-terminal" evidence="2">
    <location>
        <begin position="390"/>
        <end position="459"/>
    </location>
</feature>
<dbReference type="Pfam" id="PF00501">
    <property type="entry name" value="AMP-binding"/>
    <property type="match status" value="1"/>
</dbReference>
<reference evidence="3" key="1">
    <citation type="journal article" date="2021" name="Environ. Microbiol.">
        <title>New insights into the diversity and evolution of the archaeal mobilome from three complete genomes of Saccharolobus shibatae.</title>
        <authorList>
            <person name="Medvedeva S."/>
            <person name="Brandt D."/>
            <person name="Cvirkaite-Krupovic V."/>
            <person name="Liu Y."/>
            <person name="Severinov K."/>
            <person name="Ishino S."/>
            <person name="Ishino Y."/>
            <person name="Prangishvili D."/>
            <person name="Kalinowski J."/>
            <person name="Krupovic M."/>
        </authorList>
    </citation>
    <scope>NUCLEOTIDE SEQUENCE</scope>
    <source>
        <strain evidence="3">B12</strain>
    </source>
</reference>
<keyword evidence="3" id="KW-0436">Ligase</keyword>
<dbReference type="GO" id="GO:0004467">
    <property type="term" value="F:long-chain fatty acid-CoA ligase activity"/>
    <property type="evidence" value="ECO:0007669"/>
    <property type="project" value="UniProtKB-EC"/>
</dbReference>
<sequence>MIKKETVSLATLLYKWYKETPSKTFLIDKNQSITYEQAAREVAYVASNISPGDTVVHMMTNSLQSVINYLAIYWAGGKVVAVDPLTSAEDLKFILEDSIPDLIITDEEIYKREYDVLKSYKVIVNKKGKDIFTKPYEYREDEVGLIYYYAGIAGRTMQVLHSASRVELNSATLYNAINLKEIRGILTVPIAHVLGNSVLGVILEAGGTLYVMGKFNVDEAIESINRYNINYLSTVPTVYDYLNNEEKKKLDSLELCVSSAAPLFPSTVNTFKSKYGKDIVQQYGFTEGLIITFQPKELAGVISIGKPLPGVEIKIVDNEGKENNEGELWVKAPWLMLGYKDREETARAFNKGWLRTGDLVRIDEKGLLYFRGIKKRMLKFKGYPIFPRDLEEILKTHPLVEDVKVVGEDAGNLGQQPVALVKVKELKTGIEDELLNYVNSRVAFYKRLKKVYVVDRIERN</sequence>
<dbReference type="PANTHER" id="PTHR24096">
    <property type="entry name" value="LONG-CHAIN-FATTY-ACID--COA LIGASE"/>
    <property type="match status" value="1"/>
</dbReference>
<feature type="domain" description="AMP-dependent synthetase/ligase" evidence="1">
    <location>
        <begin position="15"/>
        <end position="339"/>
    </location>
</feature>
<dbReference type="EMBL" id="CP077717">
    <property type="protein sequence ID" value="QXJ30175.1"/>
    <property type="molecule type" value="Genomic_DNA"/>
</dbReference>
<dbReference type="RefSeq" id="WP_218266536.1">
    <property type="nucleotide sequence ID" value="NZ_CP077717.1"/>
</dbReference>
<dbReference type="KEGG" id="sshi:J5U23_03070"/>
<dbReference type="Pfam" id="PF13193">
    <property type="entry name" value="AMP-binding_C"/>
    <property type="match status" value="1"/>
</dbReference>
<gene>
    <name evidence="3" type="ORF">J5U23_03070</name>
</gene>
<evidence type="ECO:0000313" key="4">
    <source>
        <dbReference type="Proteomes" id="UP000694018"/>
    </source>
</evidence>
<dbReference type="AlphaFoldDB" id="A0A8F5BRV1"/>
<organism evidence="3 4">
    <name type="scientific">Saccharolobus shibatae (strain ATCC 51178 / DSM 5389 / JCM 8931 / NBRC 15437 / B12)</name>
    <name type="common">Sulfolobus shibatae</name>
    <dbReference type="NCBI Taxonomy" id="523848"/>
    <lineage>
        <taxon>Archaea</taxon>
        <taxon>Thermoproteota</taxon>
        <taxon>Thermoprotei</taxon>
        <taxon>Sulfolobales</taxon>
        <taxon>Sulfolobaceae</taxon>
        <taxon>Saccharolobus</taxon>
    </lineage>
</organism>
<protein>
    <submittedName>
        <fullName evidence="3">Long-chain-fatty-acid--CoA ligase</fullName>
        <ecNumber evidence="3">6.2.1.3</ecNumber>
    </submittedName>
</protein>
<name>A0A8F5BRV1_SACSH</name>
<evidence type="ECO:0000313" key="3">
    <source>
        <dbReference type="EMBL" id="QXJ30175.1"/>
    </source>
</evidence>
<dbReference type="GeneID" id="65564543"/>
<proteinExistence type="predicted"/>
<dbReference type="Proteomes" id="UP000694018">
    <property type="component" value="Chromosome"/>
</dbReference>
<evidence type="ECO:0000259" key="1">
    <source>
        <dbReference type="Pfam" id="PF00501"/>
    </source>
</evidence>
<dbReference type="InterPro" id="IPR000873">
    <property type="entry name" value="AMP-dep_synth/lig_dom"/>
</dbReference>
<accession>A0A8F5BRV1</accession>